<feature type="transmembrane region" description="Helical" evidence="7">
    <location>
        <begin position="274"/>
        <end position="299"/>
    </location>
</feature>
<evidence type="ECO:0000256" key="1">
    <source>
        <dbReference type="ARBA" id="ARBA00004651"/>
    </source>
</evidence>
<reference evidence="8 9" key="1">
    <citation type="submission" date="2018-03" db="EMBL/GenBank/DDBJ databases">
        <title>Genomic Encyclopedia of Archaeal and Bacterial Type Strains, Phase II (KMG-II): from individual species to whole genera.</title>
        <authorList>
            <person name="Goeker M."/>
        </authorList>
    </citation>
    <scope>NUCLEOTIDE SEQUENCE [LARGE SCALE GENOMIC DNA]</scope>
    <source>
        <strain evidence="8 9">DSM 43146</strain>
    </source>
</reference>
<feature type="transmembrane region" description="Helical" evidence="7">
    <location>
        <begin position="382"/>
        <end position="402"/>
    </location>
</feature>
<evidence type="ECO:0000256" key="7">
    <source>
        <dbReference type="SAM" id="Phobius"/>
    </source>
</evidence>
<evidence type="ECO:0000313" key="9">
    <source>
        <dbReference type="Proteomes" id="UP000239415"/>
    </source>
</evidence>
<keyword evidence="2" id="KW-1003">Cell membrane</keyword>
<feature type="transmembrane region" description="Helical" evidence="7">
    <location>
        <begin position="48"/>
        <end position="67"/>
    </location>
</feature>
<dbReference type="Proteomes" id="UP000239415">
    <property type="component" value="Unassembled WGS sequence"/>
</dbReference>
<accession>A0A2T0KD80</accession>
<evidence type="ECO:0000256" key="5">
    <source>
        <dbReference type="ARBA" id="ARBA00023136"/>
    </source>
</evidence>
<feature type="region of interest" description="Disordered" evidence="6">
    <location>
        <begin position="432"/>
        <end position="480"/>
    </location>
</feature>
<protein>
    <submittedName>
        <fullName evidence="8">O-antigen/teichoic acid export membrane protein</fullName>
    </submittedName>
</protein>
<sequence length="480" mass="49073">MLISAVRRLSRDSLARNSLLIMATTVSNGGLGYVYWMLAARSVPPDRIGTATAVISAATAVSMIANLGAGHMFIQRLPGSDTATWSRIVGCGLFLGSAATAGAATVAALAVPSLSGNFGFLTGPGGTTALVTAAIAVTLTTLLDNLYVAHRAGHGMLIRNLAVAAGKIVTLIAVLAAGMHGAGAVLVSFVLPTLLISLATMAIGPRRLRPAPERPGEAGPLAGRWRAAATGLRDELPHVRAAITGHHLINLTQAGPAALLPVLVTARLGPDANAHFYLAWMTASMLFMVSPAVASALYAERTNAATVSVSRAALVVLAVVGAPATVLLLAGNEILGLFSAGYAIEGAPLLRILVLAALPDAVANLAVAHWRSRGEFRLCRRLNLVRAVTCLSLAWLLLPTAGVTGAGAGWLAGQTAAALLVAAVALTRRKTPAVPDRGLTEPETAVRHSRPASGGRTVGVPHGVGKRRQAGGEAPTGRKR</sequence>
<organism evidence="8 9">
    <name type="scientific">Actinoplanes italicus</name>
    <dbReference type="NCBI Taxonomy" id="113567"/>
    <lineage>
        <taxon>Bacteria</taxon>
        <taxon>Bacillati</taxon>
        <taxon>Actinomycetota</taxon>
        <taxon>Actinomycetes</taxon>
        <taxon>Micromonosporales</taxon>
        <taxon>Micromonosporaceae</taxon>
        <taxon>Actinoplanes</taxon>
    </lineage>
</organism>
<dbReference type="AlphaFoldDB" id="A0A2T0KD80"/>
<evidence type="ECO:0000256" key="6">
    <source>
        <dbReference type="SAM" id="MobiDB-lite"/>
    </source>
</evidence>
<feature type="transmembrane region" description="Helical" evidence="7">
    <location>
        <begin position="248"/>
        <end position="268"/>
    </location>
</feature>
<evidence type="ECO:0000256" key="2">
    <source>
        <dbReference type="ARBA" id="ARBA00022475"/>
    </source>
</evidence>
<feature type="transmembrane region" description="Helical" evidence="7">
    <location>
        <begin position="408"/>
        <end position="427"/>
    </location>
</feature>
<dbReference type="PANTHER" id="PTHR30250">
    <property type="entry name" value="PST FAMILY PREDICTED COLANIC ACID TRANSPORTER"/>
    <property type="match status" value="1"/>
</dbReference>
<proteinExistence type="predicted"/>
<dbReference type="RefSeq" id="WP_249037951.1">
    <property type="nucleotide sequence ID" value="NZ_PVMZ01000006.1"/>
</dbReference>
<keyword evidence="5 7" id="KW-0472">Membrane</keyword>
<evidence type="ECO:0000256" key="4">
    <source>
        <dbReference type="ARBA" id="ARBA00022989"/>
    </source>
</evidence>
<dbReference type="EMBL" id="PVMZ01000006">
    <property type="protein sequence ID" value="PRX21265.1"/>
    <property type="molecule type" value="Genomic_DNA"/>
</dbReference>
<dbReference type="GO" id="GO:0005886">
    <property type="term" value="C:plasma membrane"/>
    <property type="evidence" value="ECO:0007669"/>
    <property type="project" value="UniProtKB-SubCell"/>
</dbReference>
<name>A0A2T0KD80_9ACTN</name>
<feature type="transmembrane region" description="Helical" evidence="7">
    <location>
        <begin position="129"/>
        <end position="149"/>
    </location>
</feature>
<evidence type="ECO:0000256" key="3">
    <source>
        <dbReference type="ARBA" id="ARBA00022692"/>
    </source>
</evidence>
<comment type="subcellular location">
    <subcellularLocation>
        <location evidence="1">Cell membrane</location>
        <topology evidence="1">Multi-pass membrane protein</topology>
    </subcellularLocation>
</comment>
<keyword evidence="9" id="KW-1185">Reference proteome</keyword>
<gene>
    <name evidence="8" type="ORF">CLV67_10639</name>
</gene>
<feature type="transmembrane region" description="Helical" evidence="7">
    <location>
        <begin position="17"/>
        <end position="36"/>
    </location>
</feature>
<evidence type="ECO:0000313" key="8">
    <source>
        <dbReference type="EMBL" id="PRX21265.1"/>
    </source>
</evidence>
<feature type="transmembrane region" description="Helical" evidence="7">
    <location>
        <begin position="88"/>
        <end position="109"/>
    </location>
</feature>
<keyword evidence="4 7" id="KW-1133">Transmembrane helix</keyword>
<comment type="caution">
    <text evidence="8">The sequence shown here is derived from an EMBL/GenBank/DDBJ whole genome shotgun (WGS) entry which is preliminary data.</text>
</comment>
<dbReference type="InterPro" id="IPR050833">
    <property type="entry name" value="Poly_Biosynth_Transport"/>
</dbReference>
<keyword evidence="3 7" id="KW-0812">Transmembrane</keyword>
<feature type="transmembrane region" description="Helical" evidence="7">
    <location>
        <begin position="350"/>
        <end position="370"/>
    </location>
</feature>
<feature type="transmembrane region" description="Helical" evidence="7">
    <location>
        <begin position="161"/>
        <end position="179"/>
    </location>
</feature>
<feature type="transmembrane region" description="Helical" evidence="7">
    <location>
        <begin position="185"/>
        <end position="204"/>
    </location>
</feature>
<feature type="transmembrane region" description="Helical" evidence="7">
    <location>
        <begin position="311"/>
        <end position="330"/>
    </location>
</feature>
<dbReference type="PANTHER" id="PTHR30250:SF11">
    <property type="entry name" value="O-ANTIGEN TRANSPORTER-RELATED"/>
    <property type="match status" value="1"/>
</dbReference>